<feature type="transmembrane region" description="Helical" evidence="1">
    <location>
        <begin position="90"/>
        <end position="111"/>
    </location>
</feature>
<evidence type="ECO:0000256" key="1">
    <source>
        <dbReference type="SAM" id="Phobius"/>
    </source>
</evidence>
<dbReference type="Pfam" id="PF13593">
    <property type="entry name" value="SBF_like"/>
    <property type="match status" value="1"/>
</dbReference>
<dbReference type="GO" id="GO:0005886">
    <property type="term" value="C:plasma membrane"/>
    <property type="evidence" value="ECO:0007669"/>
    <property type="project" value="TreeGrafter"/>
</dbReference>
<keyword evidence="3" id="KW-1185">Reference proteome</keyword>
<dbReference type="Gene3D" id="1.20.1530.20">
    <property type="match status" value="1"/>
</dbReference>
<feature type="transmembrane region" description="Helical" evidence="1">
    <location>
        <begin position="271"/>
        <end position="292"/>
    </location>
</feature>
<dbReference type="PANTHER" id="PTHR18640">
    <property type="entry name" value="SOLUTE CARRIER FAMILY 10 MEMBER 7"/>
    <property type="match status" value="1"/>
</dbReference>
<protein>
    <submittedName>
        <fullName evidence="2">Sodium Bile acid symporter family protein</fullName>
    </submittedName>
</protein>
<keyword evidence="1" id="KW-1133">Transmembrane helix</keyword>
<dbReference type="Proteomes" id="UP000322214">
    <property type="component" value="Chromosome"/>
</dbReference>
<dbReference type="OrthoDB" id="245077at2"/>
<dbReference type="EMBL" id="CP042912">
    <property type="protein sequence ID" value="QEG24371.1"/>
    <property type="molecule type" value="Genomic_DNA"/>
</dbReference>
<accession>A0A5B9PPF4</accession>
<organism evidence="2 3">
    <name type="scientific">Mariniblastus fucicola</name>
    <dbReference type="NCBI Taxonomy" id="980251"/>
    <lineage>
        <taxon>Bacteria</taxon>
        <taxon>Pseudomonadati</taxon>
        <taxon>Planctomycetota</taxon>
        <taxon>Planctomycetia</taxon>
        <taxon>Pirellulales</taxon>
        <taxon>Pirellulaceae</taxon>
        <taxon>Mariniblastus</taxon>
    </lineage>
</organism>
<gene>
    <name evidence="2" type="ORF">MFFC18_42900</name>
</gene>
<feature type="transmembrane region" description="Helical" evidence="1">
    <location>
        <begin position="123"/>
        <end position="142"/>
    </location>
</feature>
<reference evidence="2 3" key="1">
    <citation type="submission" date="2019-08" db="EMBL/GenBank/DDBJ databases">
        <title>Deep-cultivation of Planctomycetes and their phenomic and genomic characterization uncovers novel biology.</title>
        <authorList>
            <person name="Wiegand S."/>
            <person name="Jogler M."/>
            <person name="Boedeker C."/>
            <person name="Pinto D."/>
            <person name="Vollmers J."/>
            <person name="Rivas-Marin E."/>
            <person name="Kohn T."/>
            <person name="Peeters S.H."/>
            <person name="Heuer A."/>
            <person name="Rast P."/>
            <person name="Oberbeckmann S."/>
            <person name="Bunk B."/>
            <person name="Jeske O."/>
            <person name="Meyerdierks A."/>
            <person name="Storesund J.E."/>
            <person name="Kallscheuer N."/>
            <person name="Luecker S."/>
            <person name="Lage O.M."/>
            <person name="Pohl T."/>
            <person name="Merkel B.J."/>
            <person name="Hornburger P."/>
            <person name="Mueller R.-W."/>
            <person name="Bruemmer F."/>
            <person name="Labrenz M."/>
            <person name="Spormann A.M."/>
            <person name="Op den Camp H."/>
            <person name="Overmann J."/>
            <person name="Amann R."/>
            <person name="Jetten M.S.M."/>
            <person name="Mascher T."/>
            <person name="Medema M.H."/>
            <person name="Devos D.P."/>
            <person name="Kaster A.-K."/>
            <person name="Ovreas L."/>
            <person name="Rohde M."/>
            <person name="Galperin M.Y."/>
            <person name="Jogler C."/>
        </authorList>
    </citation>
    <scope>NUCLEOTIDE SEQUENCE [LARGE SCALE GENOMIC DNA]</scope>
    <source>
        <strain evidence="2 3">FC18</strain>
    </source>
</reference>
<dbReference type="PANTHER" id="PTHR18640:SF5">
    <property type="entry name" value="SODIUM_BILE ACID COTRANSPORTER 7"/>
    <property type="match status" value="1"/>
</dbReference>
<sequence length="329" mass="35352">MFKKHWFLFGLMVMLSVGMGFAPALEPLSKISALKWGIVATTMFLMVWKFSFGDITDVLRRPQAALLAAAINTILMPLAIWPFSNLVGPEIGAGMIVAFAAPCTLVSAAVWTRRAGGDDRVAILVTLITNLLCFVSSPFWVWLQVGGQSDTAVSFSDTVVKLLMFVVTPIAIAQLVRMHSRSAKWASENKKQLGIASQFGLLSIVFLGSIPSGIRLRESDSNFPLAELAIGIACLLLVHVIVLYVGRHIAKVCGMSREEQIAVAFSGSQKTLMIGLSIAVGLQISILPLLAFHSLQLVIDTVIADRMVATKSGVNSEQAASGTHQATGR</sequence>
<evidence type="ECO:0000313" key="3">
    <source>
        <dbReference type="Proteomes" id="UP000322214"/>
    </source>
</evidence>
<proteinExistence type="predicted"/>
<dbReference type="STRING" id="980251.GCA_001642875_01281"/>
<keyword evidence="1" id="KW-0472">Membrane</keyword>
<dbReference type="AlphaFoldDB" id="A0A5B9PPF4"/>
<feature type="transmembrane region" description="Helical" evidence="1">
    <location>
        <begin position="228"/>
        <end position="250"/>
    </location>
</feature>
<feature type="transmembrane region" description="Helical" evidence="1">
    <location>
        <begin position="199"/>
        <end position="216"/>
    </location>
</feature>
<name>A0A5B9PPF4_9BACT</name>
<dbReference type="InterPro" id="IPR016833">
    <property type="entry name" value="Put_Na-Bile_cotransptr"/>
</dbReference>
<feature type="transmembrane region" description="Helical" evidence="1">
    <location>
        <begin position="64"/>
        <end position="84"/>
    </location>
</feature>
<dbReference type="KEGG" id="mff:MFFC18_42900"/>
<evidence type="ECO:0000313" key="2">
    <source>
        <dbReference type="EMBL" id="QEG24371.1"/>
    </source>
</evidence>
<feature type="transmembrane region" description="Helical" evidence="1">
    <location>
        <begin position="162"/>
        <end position="178"/>
    </location>
</feature>
<dbReference type="RefSeq" id="WP_075084048.1">
    <property type="nucleotide sequence ID" value="NZ_CP042912.1"/>
</dbReference>
<keyword evidence="1" id="KW-0812">Transmembrane</keyword>
<feature type="transmembrane region" description="Helical" evidence="1">
    <location>
        <begin position="34"/>
        <end position="52"/>
    </location>
</feature>
<dbReference type="InterPro" id="IPR038770">
    <property type="entry name" value="Na+/solute_symporter_sf"/>
</dbReference>